<accession>A0A3Q7JBF5</accession>
<dbReference type="InParanoid" id="A0A3Q7JBF5"/>
<name>A0A3Q7JBF5_SOLLC</name>
<dbReference type="InterPro" id="IPR004252">
    <property type="entry name" value="Probable_transposase_24"/>
</dbReference>
<dbReference type="AlphaFoldDB" id="A0A3Q7JBF5"/>
<dbReference type="Proteomes" id="UP000004994">
    <property type="component" value="Chromosome 12"/>
</dbReference>
<dbReference type="PANTHER" id="PTHR33499">
    <property type="entry name" value="OS12G0282400 PROTEIN-RELATED"/>
    <property type="match status" value="1"/>
</dbReference>
<dbReference type="Gramene" id="Solyc12g082730.2.1">
    <property type="protein sequence ID" value="Solyc12g082730.2.1"/>
    <property type="gene ID" value="Solyc12g082730.2"/>
</dbReference>
<reference evidence="2" key="1">
    <citation type="journal article" date="2012" name="Nature">
        <title>The tomato genome sequence provides insights into fleshy fruit evolution.</title>
        <authorList>
            <consortium name="Tomato Genome Consortium"/>
        </authorList>
    </citation>
    <scope>NUCLEOTIDE SEQUENCE [LARGE SCALE GENOMIC DNA]</scope>
    <source>
        <strain evidence="2">cv. Heinz 1706</strain>
    </source>
</reference>
<protein>
    <submittedName>
        <fullName evidence="2">Uncharacterized protein</fullName>
    </submittedName>
</protein>
<feature type="coiled-coil region" evidence="1">
    <location>
        <begin position="523"/>
        <end position="550"/>
    </location>
</feature>
<dbReference type="Pfam" id="PF03004">
    <property type="entry name" value="Transposase_24"/>
    <property type="match status" value="1"/>
</dbReference>
<evidence type="ECO:0000313" key="3">
    <source>
        <dbReference type="Proteomes" id="UP000004994"/>
    </source>
</evidence>
<keyword evidence="3" id="KW-1185">Reference proteome</keyword>
<organism evidence="2">
    <name type="scientific">Solanum lycopersicum</name>
    <name type="common">Tomato</name>
    <name type="synonym">Lycopersicon esculentum</name>
    <dbReference type="NCBI Taxonomy" id="4081"/>
    <lineage>
        <taxon>Eukaryota</taxon>
        <taxon>Viridiplantae</taxon>
        <taxon>Streptophyta</taxon>
        <taxon>Embryophyta</taxon>
        <taxon>Tracheophyta</taxon>
        <taxon>Spermatophyta</taxon>
        <taxon>Magnoliopsida</taxon>
        <taxon>eudicotyledons</taxon>
        <taxon>Gunneridae</taxon>
        <taxon>Pentapetalae</taxon>
        <taxon>asterids</taxon>
        <taxon>lamiids</taxon>
        <taxon>Solanales</taxon>
        <taxon>Solanaceae</taxon>
        <taxon>Solanoideae</taxon>
        <taxon>Solaneae</taxon>
        <taxon>Solanum</taxon>
        <taxon>Solanum subgen. Lycopersicon</taxon>
    </lineage>
</organism>
<feature type="coiled-coil region" evidence="1">
    <location>
        <begin position="423"/>
        <end position="492"/>
    </location>
</feature>
<proteinExistence type="predicted"/>
<feature type="coiled-coil region" evidence="1">
    <location>
        <begin position="319"/>
        <end position="360"/>
    </location>
</feature>
<sequence>MASVIRVRPRHLYDLPNQKDEMEQYQLIDLVEKGETIQEVELEHDNIRIEREDIDGPTMMKNMHISNDNETTDVSAIPAPEKKIKGRGKTTRISTQKKHKENDNGKLKVIIPPDRTVAVGPGAKDFITELSVKVLHNARHDVKNWKGVPDLAKNRIVAYMLDTFQLSNIQHNRDTILQTAKNLYQYRRSRHHDHFKKFSTKEESLQNIPTDGNETEWKFLVDYFSSDEFKRNTTTGKEPNFQKLWEITHMKPNGQWVTSASAEVNDKVKDVIAEKIQDIDEGTDVDPIINAAFVQIMAEKSKYILGKGSGIKSASRISRNEIQEQLRAQQKEAEEERYKRESVEIKLMEVKNQLEEEGKNREVMEFRLVHDQKLLKESMMALVSHLKNPKNDLPASIFNIFTTSTTSNETSSTCLMNNNWEDLHVKKNQESQMQKELDNLKDVLNFEKQNLEMAIYDCDKFNTLCNEKDVELKAALTEKRNLEMRLPKLSSQGSKKTTPKELADANNQVFDKIHEELKACCMLRTAEETKKRLLSEKSSLEEKIVEIKKKKSSEVCFLNISCFNPSSKS</sequence>
<evidence type="ECO:0000256" key="1">
    <source>
        <dbReference type="SAM" id="Coils"/>
    </source>
</evidence>
<dbReference type="PANTHER" id="PTHR33499:SF43">
    <property type="entry name" value="TRANSPOSASE, PTTA_EN_SPM, PLANT"/>
    <property type="match status" value="1"/>
</dbReference>
<evidence type="ECO:0000313" key="2">
    <source>
        <dbReference type="EnsemblPlants" id="Solyc12g082730.2.1"/>
    </source>
</evidence>
<reference evidence="2" key="2">
    <citation type="submission" date="2019-01" db="UniProtKB">
        <authorList>
            <consortium name="EnsemblPlants"/>
        </authorList>
    </citation>
    <scope>IDENTIFICATION</scope>
    <source>
        <strain evidence="2">cv. Heinz 1706</strain>
    </source>
</reference>
<dbReference type="STRING" id="4081.A0A3Q7JBF5"/>
<keyword evidence="1" id="KW-0175">Coiled coil</keyword>
<dbReference type="EnsemblPlants" id="Solyc12g082730.2.1">
    <property type="protein sequence ID" value="Solyc12g082730.2.1"/>
    <property type="gene ID" value="Solyc12g082730.2"/>
</dbReference>